<dbReference type="EMBL" id="CACVKT020008882">
    <property type="protein sequence ID" value="CAC5418188.1"/>
    <property type="molecule type" value="Genomic_DNA"/>
</dbReference>
<keyword evidence="2" id="KW-1185">Reference proteome</keyword>
<dbReference type="AlphaFoldDB" id="A0A6J8ECX7"/>
<sequence>MKENSIRMNKTISYKTAEKSSDLADTVELFKTILDDKLGELKSELIQEQDSLKRKIKEHVSLNLKREDKLKGRYKKIRIADSSPPGWGTVREYEANAVASGSEDEKKIRQAETRAIGTNKEKSKYRQQLYPKNPTRQQPAEPYGYPAYAQRYQRSQQPPFLVGASKAFYLKCGYFHIDICPQLHTFLSFQWEARSLAQLVGRIISMTPVIGNVARIMSHFCYMEIESRIGWDNHISGYKPLKVLSELKFWLGNIALIYCRKLCHYSKSSAVIYSDASNIAASAYTVKLENKIFHTMWTCSEMAQSSAWR</sequence>
<proteinExistence type="predicted"/>
<protein>
    <submittedName>
        <fullName evidence="1">Uncharacterized protein</fullName>
    </submittedName>
</protein>
<name>A0A6J8ECX7_MYTCO</name>
<dbReference type="Proteomes" id="UP000507470">
    <property type="component" value="Unassembled WGS sequence"/>
</dbReference>
<dbReference type="OrthoDB" id="5949962at2759"/>
<organism evidence="1 2">
    <name type="scientific">Mytilus coruscus</name>
    <name type="common">Sea mussel</name>
    <dbReference type="NCBI Taxonomy" id="42192"/>
    <lineage>
        <taxon>Eukaryota</taxon>
        <taxon>Metazoa</taxon>
        <taxon>Spiralia</taxon>
        <taxon>Lophotrochozoa</taxon>
        <taxon>Mollusca</taxon>
        <taxon>Bivalvia</taxon>
        <taxon>Autobranchia</taxon>
        <taxon>Pteriomorphia</taxon>
        <taxon>Mytilida</taxon>
        <taxon>Mytiloidea</taxon>
        <taxon>Mytilidae</taxon>
        <taxon>Mytilinae</taxon>
        <taxon>Mytilus</taxon>
    </lineage>
</organism>
<evidence type="ECO:0000313" key="1">
    <source>
        <dbReference type="EMBL" id="CAC5418188.1"/>
    </source>
</evidence>
<evidence type="ECO:0000313" key="2">
    <source>
        <dbReference type="Proteomes" id="UP000507470"/>
    </source>
</evidence>
<gene>
    <name evidence="1" type="ORF">MCOR_50641</name>
</gene>
<reference evidence="1 2" key="1">
    <citation type="submission" date="2020-06" db="EMBL/GenBank/DDBJ databases">
        <authorList>
            <person name="Li R."/>
            <person name="Bekaert M."/>
        </authorList>
    </citation>
    <scope>NUCLEOTIDE SEQUENCE [LARGE SCALE GENOMIC DNA]</scope>
    <source>
        <strain evidence="2">wild</strain>
    </source>
</reference>
<accession>A0A6J8ECX7</accession>